<accession>A0AAV9JKY1</accession>
<organism evidence="1 2">
    <name type="scientific">Oleoguttula mirabilis</name>
    <dbReference type="NCBI Taxonomy" id="1507867"/>
    <lineage>
        <taxon>Eukaryota</taxon>
        <taxon>Fungi</taxon>
        <taxon>Dikarya</taxon>
        <taxon>Ascomycota</taxon>
        <taxon>Pezizomycotina</taxon>
        <taxon>Dothideomycetes</taxon>
        <taxon>Dothideomycetidae</taxon>
        <taxon>Mycosphaerellales</taxon>
        <taxon>Teratosphaeriaceae</taxon>
        <taxon>Oleoguttula</taxon>
    </lineage>
</organism>
<gene>
    <name evidence="1" type="ORF">LTR36_002484</name>
</gene>
<keyword evidence="2" id="KW-1185">Reference proteome</keyword>
<dbReference type="AlphaFoldDB" id="A0AAV9JKY1"/>
<evidence type="ECO:0000313" key="2">
    <source>
        <dbReference type="Proteomes" id="UP001324427"/>
    </source>
</evidence>
<dbReference type="Proteomes" id="UP001324427">
    <property type="component" value="Unassembled WGS sequence"/>
</dbReference>
<protein>
    <submittedName>
        <fullName evidence="1">Uncharacterized protein</fullName>
    </submittedName>
</protein>
<reference evidence="1 2" key="1">
    <citation type="submission" date="2021-11" db="EMBL/GenBank/DDBJ databases">
        <title>Black yeast isolated from Biological Soil Crust.</title>
        <authorList>
            <person name="Kurbessoian T."/>
        </authorList>
    </citation>
    <scope>NUCLEOTIDE SEQUENCE [LARGE SCALE GENOMIC DNA]</scope>
    <source>
        <strain evidence="1 2">CCFEE 5522</strain>
    </source>
</reference>
<evidence type="ECO:0000313" key="1">
    <source>
        <dbReference type="EMBL" id="KAK4545920.1"/>
    </source>
</evidence>
<sequence>MPPTSTGTPYKTDRDFNCGVCFDDYLKGAPLVLAAGDPVCKACYLASIKPLFVAAVKSENDYPVPWGENVLHPKDFPDLDEKFMAEWLNKMEEYDMPRTDRIYCTAAAHRFYIDPDGGKVFFTGPDDIARAEQRGCFLDDDRPFIGSLAGTRGRNICGKLVHHDGEHWTNSSCPRWNQPGTARAHNDQAGAPLVIEDVYVDAARDLRAEAADAPNEQFRQMLLDQATCSDMLGNAMARLTRAQQNGGHGLPGIVFGEWVRPLEILVGFIESEQDPYFYSLGGEPSMYSGDMIDLGKTMFATRVWRLDGMVAEFRAAHLAVFEMYPELGPLIERARAVFVREIGSIEGIMEASATEALDNLVLHLATGDADAESDQAA</sequence>
<name>A0AAV9JKY1_9PEZI</name>
<comment type="caution">
    <text evidence="1">The sequence shown here is derived from an EMBL/GenBank/DDBJ whole genome shotgun (WGS) entry which is preliminary data.</text>
</comment>
<proteinExistence type="predicted"/>
<dbReference type="EMBL" id="JAVFHQ010000017">
    <property type="protein sequence ID" value="KAK4545920.1"/>
    <property type="molecule type" value="Genomic_DNA"/>
</dbReference>